<evidence type="ECO:0000313" key="1">
    <source>
        <dbReference type="EMBL" id="VDM66912.1"/>
    </source>
</evidence>
<dbReference type="EMBL" id="UYYB01004058">
    <property type="protein sequence ID" value="VDM66912.1"/>
    <property type="molecule type" value="Genomic_DNA"/>
</dbReference>
<dbReference type="AlphaFoldDB" id="A0A3P7KGT3"/>
<dbReference type="Gene3D" id="3.40.50.1380">
    <property type="entry name" value="Methylglyoxal synthase-like domain"/>
    <property type="match status" value="1"/>
</dbReference>
<dbReference type="Proteomes" id="UP000270094">
    <property type="component" value="Unassembled WGS sequence"/>
</dbReference>
<reference evidence="1 2" key="1">
    <citation type="submission" date="2018-11" db="EMBL/GenBank/DDBJ databases">
        <authorList>
            <consortium name="Pathogen Informatics"/>
        </authorList>
    </citation>
    <scope>NUCLEOTIDE SEQUENCE [LARGE SCALE GENOMIC DNA]</scope>
</reference>
<gene>
    <name evidence="1" type="ORF">SVUK_LOCUS1910</name>
</gene>
<dbReference type="OrthoDB" id="6017153at2759"/>
<proteinExistence type="predicted"/>
<dbReference type="InterPro" id="IPR036914">
    <property type="entry name" value="MGS-like_dom_sf"/>
</dbReference>
<organism evidence="1 2">
    <name type="scientific">Strongylus vulgaris</name>
    <name type="common">Blood worm</name>
    <dbReference type="NCBI Taxonomy" id="40348"/>
    <lineage>
        <taxon>Eukaryota</taxon>
        <taxon>Metazoa</taxon>
        <taxon>Ecdysozoa</taxon>
        <taxon>Nematoda</taxon>
        <taxon>Chromadorea</taxon>
        <taxon>Rhabditida</taxon>
        <taxon>Rhabditina</taxon>
        <taxon>Rhabditomorpha</taxon>
        <taxon>Strongyloidea</taxon>
        <taxon>Strongylidae</taxon>
        <taxon>Strongylus</taxon>
    </lineage>
</organism>
<sequence length="85" mass="9550">MLGGRVKTLHPAVHGGILARDTEQDRQEMEVRGLWADECAMTLILHAFRRTLVCLEILIIFLPNHLPNVLGSAIHPISHSCLFQQ</sequence>
<protein>
    <submittedName>
        <fullName evidence="1">Uncharacterized protein</fullName>
    </submittedName>
</protein>
<accession>A0A3P7KGT3</accession>
<evidence type="ECO:0000313" key="2">
    <source>
        <dbReference type="Proteomes" id="UP000270094"/>
    </source>
</evidence>
<name>A0A3P7KGT3_STRVU</name>
<keyword evidence="2" id="KW-1185">Reference proteome</keyword>
<dbReference type="SUPFAM" id="SSF52335">
    <property type="entry name" value="Methylglyoxal synthase-like"/>
    <property type="match status" value="1"/>
</dbReference>